<keyword evidence="1" id="KW-1133">Transmembrane helix</keyword>
<sequence length="325" mass="37928">MSWRKISPDQWFDAILQNDMSTVTKYLTRMKKTVDKRKLSAGTQIIPGFCGIHYAAMYGMFEMFRLLLDNEFMCLTKMTTHIESSKTSYKFSLPGNSTFVHILCCTTNNKSRQLLSYFIEQLQNKENEFKYQKLIGVQNSLGLNATHVSLLTGKLGPLIPSTATLSQLPQHSSIQQRVTEITKTLDENQIWWANPLVLQRELYQKTEDELTTVMIACLFGRSEFIAMICYLFTLDPFQLHGIDVSKMTEQNKKQVEKQLDETVKNLRWQRKILGNLIMEKEKEGYTAQHALDDKLEIWEYGGERMPREYCRQFLNEIEKIIKKNM</sequence>
<dbReference type="Proteomes" id="UP001642409">
    <property type="component" value="Unassembled WGS sequence"/>
</dbReference>
<evidence type="ECO:0000256" key="1">
    <source>
        <dbReference type="SAM" id="Phobius"/>
    </source>
</evidence>
<gene>
    <name evidence="2" type="ORF">HINF_LOCUS18768</name>
    <name evidence="3" type="ORF">HINF_LOCUS33489</name>
</gene>
<dbReference type="EMBL" id="CATOUU010000471">
    <property type="protein sequence ID" value="CAI9931123.1"/>
    <property type="molecule type" value="Genomic_DNA"/>
</dbReference>
<evidence type="ECO:0000313" key="2">
    <source>
        <dbReference type="EMBL" id="CAI9931123.1"/>
    </source>
</evidence>
<evidence type="ECO:0000313" key="3">
    <source>
        <dbReference type="EMBL" id="CAL6030612.1"/>
    </source>
</evidence>
<dbReference type="AlphaFoldDB" id="A0AA86U5H4"/>
<reference evidence="3 4" key="2">
    <citation type="submission" date="2024-07" db="EMBL/GenBank/DDBJ databases">
        <authorList>
            <person name="Akdeniz Z."/>
        </authorList>
    </citation>
    <scope>NUCLEOTIDE SEQUENCE [LARGE SCALE GENOMIC DNA]</scope>
</reference>
<evidence type="ECO:0000313" key="4">
    <source>
        <dbReference type="Proteomes" id="UP001642409"/>
    </source>
</evidence>
<dbReference type="EMBL" id="CAXDID020000116">
    <property type="protein sequence ID" value="CAL6030612.1"/>
    <property type="molecule type" value="Genomic_DNA"/>
</dbReference>
<organism evidence="2">
    <name type="scientific">Hexamita inflata</name>
    <dbReference type="NCBI Taxonomy" id="28002"/>
    <lineage>
        <taxon>Eukaryota</taxon>
        <taxon>Metamonada</taxon>
        <taxon>Diplomonadida</taxon>
        <taxon>Hexamitidae</taxon>
        <taxon>Hexamitinae</taxon>
        <taxon>Hexamita</taxon>
    </lineage>
</organism>
<proteinExistence type="predicted"/>
<keyword evidence="1" id="KW-0812">Transmembrane</keyword>
<protein>
    <submittedName>
        <fullName evidence="2">Ankyrin repeat protein 1</fullName>
    </submittedName>
    <submittedName>
        <fullName evidence="3">Ankyrin_repeat protein 1</fullName>
    </submittedName>
</protein>
<keyword evidence="1" id="KW-0472">Membrane</keyword>
<feature type="transmembrane region" description="Helical" evidence="1">
    <location>
        <begin position="39"/>
        <end position="61"/>
    </location>
</feature>
<keyword evidence="4" id="KW-1185">Reference proteome</keyword>
<reference evidence="2" key="1">
    <citation type="submission" date="2023-06" db="EMBL/GenBank/DDBJ databases">
        <authorList>
            <person name="Kurt Z."/>
        </authorList>
    </citation>
    <scope>NUCLEOTIDE SEQUENCE</scope>
</reference>
<comment type="caution">
    <text evidence="2">The sequence shown here is derived from an EMBL/GenBank/DDBJ whole genome shotgun (WGS) entry which is preliminary data.</text>
</comment>
<name>A0AA86U5H4_9EUKA</name>
<accession>A0AA86U5H4</accession>